<dbReference type="GO" id="GO:0020037">
    <property type="term" value="F:heme binding"/>
    <property type="evidence" value="ECO:0007669"/>
    <property type="project" value="InterPro"/>
</dbReference>
<comment type="caution">
    <text evidence="1">The sequence shown here is derived from an EMBL/GenBank/DDBJ whole genome shotgun (WGS) entry which is preliminary data.</text>
</comment>
<dbReference type="PATRIC" id="fig|989403.3.peg.4845"/>
<reference evidence="1 2" key="1">
    <citation type="journal article" date="2016" name="Front. Microbiol.">
        <title>Comparative Genomic Analysis Reveals a Diverse Repertoire of Genes Involved in Prokaryote-Eukaryote Interactions within the Pseudovibrio Genus.</title>
        <authorList>
            <person name="Romano S."/>
            <person name="Fernandez-Guerra A."/>
            <person name="Reen F.J."/>
            <person name="Glockner F.O."/>
            <person name="Crowley S.P."/>
            <person name="O'Sullivan O."/>
            <person name="Cotter P.D."/>
            <person name="Adams C."/>
            <person name="Dobson A.D."/>
            <person name="O'Gara F."/>
        </authorList>
    </citation>
    <scope>NUCLEOTIDE SEQUENCE [LARGE SCALE GENOMIC DNA]</scope>
    <source>
        <strain evidence="1 2">Ad2</strain>
    </source>
</reference>
<gene>
    <name evidence="1" type="primary">ctb_1</name>
    <name evidence="1" type="ORF">PsAD2_04421</name>
</gene>
<dbReference type="SUPFAM" id="SSF46458">
    <property type="entry name" value="Globin-like"/>
    <property type="match status" value="1"/>
</dbReference>
<protein>
    <submittedName>
        <fullName evidence="1">Group 3 truncated hemoglobin ctb</fullName>
    </submittedName>
</protein>
<dbReference type="Gene3D" id="1.10.490.10">
    <property type="entry name" value="Globins"/>
    <property type="match status" value="1"/>
</dbReference>
<evidence type="ECO:0000313" key="1">
    <source>
        <dbReference type="EMBL" id="KZL05496.1"/>
    </source>
</evidence>
<dbReference type="CDD" id="cd08916">
    <property type="entry name" value="TrHb3_P"/>
    <property type="match status" value="1"/>
</dbReference>
<dbReference type="EMBL" id="LMCB01000152">
    <property type="protein sequence ID" value="KZL05496.1"/>
    <property type="molecule type" value="Genomic_DNA"/>
</dbReference>
<name>A0A165T6C3_9HYPH</name>
<dbReference type="InterPro" id="IPR012292">
    <property type="entry name" value="Globin/Proto"/>
</dbReference>
<dbReference type="InterPro" id="IPR009050">
    <property type="entry name" value="Globin-like_sf"/>
</dbReference>
<accession>A0A165T6C3</accession>
<dbReference type="AlphaFoldDB" id="A0A165T6C3"/>
<dbReference type="GO" id="GO:0019825">
    <property type="term" value="F:oxygen binding"/>
    <property type="evidence" value="ECO:0007669"/>
    <property type="project" value="InterPro"/>
</dbReference>
<proteinExistence type="predicted"/>
<evidence type="ECO:0000313" key="2">
    <source>
        <dbReference type="Proteomes" id="UP000076577"/>
    </source>
</evidence>
<sequence length="137" mass="15883">MTYHNFDIRPHDECTPVHPDLTHTQVRSLVAAHSQKLRQNEKLGAVYQTSMRCDWEDYESQAVRFWCSALMKDQSYSGRPVNKYREAAKQLSRDDIANWLELFEDAVESCVTATARTNTMKCATQVVDCFHMAMFRA</sequence>
<dbReference type="Proteomes" id="UP000076577">
    <property type="component" value="Unassembled WGS sequence"/>
</dbReference>
<organism evidence="1 2">
    <name type="scientific">Pseudovibrio axinellae</name>
    <dbReference type="NCBI Taxonomy" id="989403"/>
    <lineage>
        <taxon>Bacteria</taxon>
        <taxon>Pseudomonadati</taxon>
        <taxon>Pseudomonadota</taxon>
        <taxon>Alphaproteobacteria</taxon>
        <taxon>Hyphomicrobiales</taxon>
        <taxon>Stappiaceae</taxon>
        <taxon>Pseudovibrio</taxon>
    </lineage>
</organism>
<keyword evidence="2" id="KW-1185">Reference proteome</keyword>
<dbReference type="OrthoDB" id="7853062at2"/>
<dbReference type="RefSeq" id="WP_068010705.1">
    <property type="nucleotide sequence ID" value="NZ_FOFM01000001.1"/>
</dbReference>
<dbReference type="STRING" id="989403.SAMN05421798_101836"/>